<name>A0A7I8XPY7_BURXY</name>
<keyword evidence="3" id="KW-1185">Reference proteome</keyword>
<dbReference type="EMBL" id="CAJFCV020000005">
    <property type="protein sequence ID" value="CAG9126777.1"/>
    <property type="molecule type" value="Genomic_DNA"/>
</dbReference>
<dbReference type="EMBL" id="CAJFDI010000005">
    <property type="protein sequence ID" value="CAD5233174.1"/>
    <property type="molecule type" value="Genomic_DNA"/>
</dbReference>
<reference evidence="2" key="1">
    <citation type="submission" date="2020-09" db="EMBL/GenBank/DDBJ databases">
        <authorList>
            <person name="Kikuchi T."/>
        </authorList>
    </citation>
    <scope>NUCLEOTIDE SEQUENCE</scope>
    <source>
        <strain evidence="2">Ka4C1</strain>
    </source>
</reference>
<dbReference type="Proteomes" id="UP000659654">
    <property type="component" value="Unassembled WGS sequence"/>
</dbReference>
<evidence type="ECO:0000313" key="2">
    <source>
        <dbReference type="EMBL" id="CAD5233174.1"/>
    </source>
</evidence>
<feature type="chain" id="PRO_5035385205" evidence="1">
    <location>
        <begin position="19"/>
        <end position="183"/>
    </location>
</feature>
<organism evidence="2 3">
    <name type="scientific">Bursaphelenchus xylophilus</name>
    <name type="common">Pinewood nematode worm</name>
    <name type="synonym">Aphelenchoides xylophilus</name>
    <dbReference type="NCBI Taxonomy" id="6326"/>
    <lineage>
        <taxon>Eukaryota</taxon>
        <taxon>Metazoa</taxon>
        <taxon>Ecdysozoa</taxon>
        <taxon>Nematoda</taxon>
        <taxon>Chromadorea</taxon>
        <taxon>Rhabditida</taxon>
        <taxon>Tylenchina</taxon>
        <taxon>Tylenchomorpha</taxon>
        <taxon>Aphelenchoidea</taxon>
        <taxon>Aphelenchoididae</taxon>
        <taxon>Bursaphelenchus</taxon>
    </lineage>
</organism>
<sequence>MWKLLVSITLSSIFTTYAIVVDKNGDSSKGCQTCGGCQFFLTYLIPQVPDPETVTTEELTKLIKDLFTTNATVSTSTGRTPVKSRSIRQCILDRTEKLHEILNERKILSVYEICVVYKLKPRIPHRLTVTTEELTECINRTCQSARIPKFLCGCLLERVDEFRKLLNQGEFDTQRLCWGIHMC</sequence>
<accession>A0A7I8XPY7</accession>
<evidence type="ECO:0000313" key="3">
    <source>
        <dbReference type="Proteomes" id="UP000659654"/>
    </source>
</evidence>
<feature type="signal peptide" evidence="1">
    <location>
        <begin position="1"/>
        <end position="18"/>
    </location>
</feature>
<keyword evidence="1" id="KW-0732">Signal</keyword>
<comment type="caution">
    <text evidence="2">The sequence shown here is derived from an EMBL/GenBank/DDBJ whole genome shotgun (WGS) entry which is preliminary data.</text>
</comment>
<protein>
    <submittedName>
        <fullName evidence="2">(pine wood nematode) hypothetical protein</fullName>
    </submittedName>
</protein>
<dbReference type="Proteomes" id="UP000582659">
    <property type="component" value="Unassembled WGS sequence"/>
</dbReference>
<dbReference type="AlphaFoldDB" id="A0A7I8XPY7"/>
<proteinExistence type="predicted"/>
<evidence type="ECO:0000256" key="1">
    <source>
        <dbReference type="SAM" id="SignalP"/>
    </source>
</evidence>
<gene>
    <name evidence="2" type="ORF">BXYJ_LOCUS13265</name>
</gene>
<dbReference type="SMR" id="A0A7I8XPY7"/>